<protein>
    <submittedName>
        <fullName evidence="1">Uncharacterized protein DUF4154</fullName>
    </submittedName>
</protein>
<evidence type="ECO:0000313" key="1">
    <source>
        <dbReference type="EMBL" id="PTQ77227.1"/>
    </source>
</evidence>
<evidence type="ECO:0000313" key="2">
    <source>
        <dbReference type="Proteomes" id="UP000244128"/>
    </source>
</evidence>
<name>A0A2T5I068_9PROT</name>
<dbReference type="Proteomes" id="UP000244128">
    <property type="component" value="Unassembled WGS sequence"/>
</dbReference>
<reference evidence="1 2" key="1">
    <citation type="submission" date="2018-04" db="EMBL/GenBank/DDBJ databases">
        <title>Active sludge and wastewater microbial communities from Klosterneuburg, Austria.</title>
        <authorList>
            <person name="Wagner M."/>
        </authorList>
    </citation>
    <scope>NUCLEOTIDE SEQUENCE [LARGE SCALE GENOMIC DNA]</scope>
    <source>
        <strain evidence="1 2">Nm49</strain>
    </source>
</reference>
<dbReference type="InterPro" id="IPR025293">
    <property type="entry name" value="YfiR/HmsC-like"/>
</dbReference>
<dbReference type="AlphaFoldDB" id="A0A2T5I068"/>
<accession>A0A2T5I068</accession>
<proteinExistence type="predicted"/>
<sequence length="166" mass="18536">MFYIASIGFAANVQADEAAEYTLKAAFLYNFAIFTTWPDRTMDNFNLCIYGKDPFSQDLDSLMRKKNINERKVIIHRINTIDRLNQCQLVFISRAAIGNLTNIIDGLKDKPVLTVADSPGVSQQGVVLNMNVKDDKITFEANLTMARKAGLSLSSQLLRLATAVQQ</sequence>
<dbReference type="Pfam" id="PF13689">
    <property type="entry name" value="DUF4154"/>
    <property type="match status" value="1"/>
</dbReference>
<organism evidence="1 2">
    <name type="scientific">Nitrosomonas oligotropha</name>
    <dbReference type="NCBI Taxonomy" id="42354"/>
    <lineage>
        <taxon>Bacteria</taxon>
        <taxon>Pseudomonadati</taxon>
        <taxon>Pseudomonadota</taxon>
        <taxon>Betaproteobacteria</taxon>
        <taxon>Nitrosomonadales</taxon>
        <taxon>Nitrosomonadaceae</taxon>
        <taxon>Nitrosomonas</taxon>
    </lineage>
</organism>
<dbReference type="EMBL" id="QAOI01000009">
    <property type="protein sequence ID" value="PTQ77227.1"/>
    <property type="molecule type" value="Genomic_DNA"/>
</dbReference>
<comment type="caution">
    <text evidence="1">The sequence shown here is derived from an EMBL/GenBank/DDBJ whole genome shotgun (WGS) entry which is preliminary data.</text>
</comment>
<gene>
    <name evidence="1" type="ORF">C8R26_10911</name>
</gene>